<dbReference type="CDD" id="cd06170">
    <property type="entry name" value="LuxR_C_like"/>
    <property type="match status" value="1"/>
</dbReference>
<evidence type="ECO:0000256" key="3">
    <source>
        <dbReference type="PROSITE-ProRule" id="PRU00169"/>
    </source>
</evidence>
<dbReference type="InterPro" id="IPR058245">
    <property type="entry name" value="NreC/VraR/RcsB-like_REC"/>
</dbReference>
<dbReference type="PANTHER" id="PTHR43214">
    <property type="entry name" value="TWO-COMPONENT RESPONSE REGULATOR"/>
    <property type="match status" value="1"/>
</dbReference>
<dbReference type="PROSITE" id="PS50110">
    <property type="entry name" value="RESPONSE_REGULATORY"/>
    <property type="match status" value="1"/>
</dbReference>
<evidence type="ECO:0000256" key="2">
    <source>
        <dbReference type="ARBA" id="ARBA00023125"/>
    </source>
</evidence>
<sequence length="211" mass="23515">MIRLVIADDHPLILNGLTGLFNFEEDFEVMASCSNGSDALEEIRRQRPDVAVLDIRMPGLNGIEVARRVVEEQLGARLVLLTAALEDEDMLDAVMLGIQGVVLKEMAPQFLVQCIRKVHAGEQWLERRSAKQALEKLLKREAGGREVSGLLTQREIELVRMVAGGLRNKEIADRLCISEGTVKVHLHNIYQKVGVDGRVALLRYAQEKGLV</sequence>
<dbReference type="InterPro" id="IPR001789">
    <property type="entry name" value="Sig_transdc_resp-reg_receiver"/>
</dbReference>
<name>A0ABS0YXX9_9BACT</name>
<proteinExistence type="predicted"/>
<reference evidence="6 7" key="1">
    <citation type="submission" date="2020-12" db="EMBL/GenBank/DDBJ databases">
        <title>Geomonas sp. Red259, isolated from paddy soil.</title>
        <authorList>
            <person name="Xu Z."/>
            <person name="Zhang Z."/>
            <person name="Masuda Y."/>
            <person name="Itoh H."/>
            <person name="Senoo K."/>
        </authorList>
    </citation>
    <scope>NUCLEOTIDE SEQUENCE [LARGE SCALE GENOMIC DNA]</scope>
    <source>
        <strain evidence="6 7">Red259</strain>
    </source>
</reference>
<dbReference type="InterPro" id="IPR011006">
    <property type="entry name" value="CheY-like_superfamily"/>
</dbReference>
<dbReference type="PROSITE" id="PS50043">
    <property type="entry name" value="HTH_LUXR_2"/>
    <property type="match status" value="1"/>
</dbReference>
<dbReference type="Pfam" id="PF00196">
    <property type="entry name" value="GerE"/>
    <property type="match status" value="1"/>
</dbReference>
<accession>A0ABS0YXX9</accession>
<dbReference type="SMART" id="SM00421">
    <property type="entry name" value="HTH_LUXR"/>
    <property type="match status" value="1"/>
</dbReference>
<organism evidence="6 7">
    <name type="scientific">Geomonas propionica</name>
    <dbReference type="NCBI Taxonomy" id="2798582"/>
    <lineage>
        <taxon>Bacteria</taxon>
        <taxon>Pseudomonadati</taxon>
        <taxon>Thermodesulfobacteriota</taxon>
        <taxon>Desulfuromonadia</taxon>
        <taxon>Geobacterales</taxon>
        <taxon>Geobacteraceae</taxon>
        <taxon>Geomonas</taxon>
    </lineage>
</organism>
<feature type="domain" description="Response regulatory" evidence="5">
    <location>
        <begin position="3"/>
        <end position="119"/>
    </location>
</feature>
<dbReference type="SUPFAM" id="SSF52172">
    <property type="entry name" value="CheY-like"/>
    <property type="match status" value="1"/>
</dbReference>
<dbReference type="InterPro" id="IPR039420">
    <property type="entry name" value="WalR-like"/>
</dbReference>
<dbReference type="Proteomes" id="UP000641025">
    <property type="component" value="Unassembled WGS sequence"/>
</dbReference>
<dbReference type="EMBL" id="JAEMHK010000018">
    <property type="protein sequence ID" value="MBJ6802327.1"/>
    <property type="molecule type" value="Genomic_DNA"/>
</dbReference>
<dbReference type="PANTHER" id="PTHR43214:SF43">
    <property type="entry name" value="TWO-COMPONENT RESPONSE REGULATOR"/>
    <property type="match status" value="1"/>
</dbReference>
<evidence type="ECO:0000259" key="5">
    <source>
        <dbReference type="PROSITE" id="PS50110"/>
    </source>
</evidence>
<dbReference type="InterPro" id="IPR016032">
    <property type="entry name" value="Sig_transdc_resp-reg_C-effctor"/>
</dbReference>
<evidence type="ECO:0000313" key="6">
    <source>
        <dbReference type="EMBL" id="MBJ6802327.1"/>
    </source>
</evidence>
<keyword evidence="1 3" id="KW-0597">Phosphoprotein</keyword>
<evidence type="ECO:0000313" key="7">
    <source>
        <dbReference type="Proteomes" id="UP000641025"/>
    </source>
</evidence>
<evidence type="ECO:0000259" key="4">
    <source>
        <dbReference type="PROSITE" id="PS50043"/>
    </source>
</evidence>
<dbReference type="PRINTS" id="PR00038">
    <property type="entry name" value="HTHLUXR"/>
</dbReference>
<dbReference type="PROSITE" id="PS00622">
    <property type="entry name" value="HTH_LUXR_1"/>
    <property type="match status" value="1"/>
</dbReference>
<dbReference type="Pfam" id="PF00072">
    <property type="entry name" value="Response_reg"/>
    <property type="match status" value="1"/>
</dbReference>
<comment type="caution">
    <text evidence="6">The sequence shown here is derived from an EMBL/GenBank/DDBJ whole genome shotgun (WGS) entry which is preliminary data.</text>
</comment>
<feature type="modified residue" description="4-aspartylphosphate" evidence="3">
    <location>
        <position position="54"/>
    </location>
</feature>
<dbReference type="InterPro" id="IPR000792">
    <property type="entry name" value="Tscrpt_reg_LuxR_C"/>
</dbReference>
<dbReference type="RefSeq" id="WP_199396805.1">
    <property type="nucleotide sequence ID" value="NZ_JAEMHK010000018.1"/>
</dbReference>
<dbReference type="Gene3D" id="3.40.50.2300">
    <property type="match status" value="1"/>
</dbReference>
<dbReference type="SUPFAM" id="SSF46894">
    <property type="entry name" value="C-terminal effector domain of the bipartite response regulators"/>
    <property type="match status" value="1"/>
</dbReference>
<protein>
    <submittedName>
        <fullName evidence="6">Response regulator transcription factor</fullName>
    </submittedName>
</protein>
<gene>
    <name evidence="6" type="ORF">JFN90_19550</name>
</gene>
<dbReference type="CDD" id="cd17535">
    <property type="entry name" value="REC_NarL-like"/>
    <property type="match status" value="1"/>
</dbReference>
<keyword evidence="7" id="KW-1185">Reference proteome</keyword>
<dbReference type="SMART" id="SM00448">
    <property type="entry name" value="REC"/>
    <property type="match status" value="1"/>
</dbReference>
<feature type="domain" description="HTH luxR-type" evidence="4">
    <location>
        <begin position="144"/>
        <end position="209"/>
    </location>
</feature>
<evidence type="ECO:0000256" key="1">
    <source>
        <dbReference type="ARBA" id="ARBA00022553"/>
    </source>
</evidence>
<keyword evidence="2" id="KW-0238">DNA-binding</keyword>